<reference evidence="2 3" key="1">
    <citation type="submission" date="2015-03" db="EMBL/GenBank/DDBJ databases">
        <title>Draft Genome Sequence of Burkholderia andropogonis type strain ICMP2807, isolated from Sorghum bicolor.</title>
        <authorList>
            <person name="Lopes-Santos L."/>
            <person name="Castro D.B."/>
            <person name="Ottoboni L.M."/>
            <person name="Park D."/>
            <person name="Weirc B.S."/>
            <person name="Destefano S.A."/>
        </authorList>
    </citation>
    <scope>NUCLEOTIDE SEQUENCE [LARGE SCALE GENOMIC DNA]</scope>
    <source>
        <strain evidence="2 3">ICMP2807</strain>
    </source>
</reference>
<name>A0A0F5K4U0_9BURK</name>
<keyword evidence="1" id="KW-0472">Membrane</keyword>
<dbReference type="STRING" id="28092.WM40_03240"/>
<protein>
    <recommendedName>
        <fullName evidence="4">Zinc resistance-associated protein</fullName>
    </recommendedName>
</protein>
<comment type="caution">
    <text evidence="2">The sequence shown here is derived from an EMBL/GenBank/DDBJ whole genome shotgun (WGS) entry which is preliminary data.</text>
</comment>
<dbReference type="EMBL" id="LAQU01000002">
    <property type="protein sequence ID" value="KKB65098.1"/>
    <property type="molecule type" value="Genomic_DNA"/>
</dbReference>
<evidence type="ECO:0008006" key="4">
    <source>
        <dbReference type="Google" id="ProtNLM"/>
    </source>
</evidence>
<keyword evidence="1" id="KW-1133">Transmembrane helix</keyword>
<gene>
    <name evidence="2" type="ORF">WM40_03240</name>
</gene>
<keyword evidence="1" id="KW-0812">Transmembrane</keyword>
<dbReference type="AlphaFoldDB" id="A0A0F5K4U0"/>
<dbReference type="Proteomes" id="UP000033618">
    <property type="component" value="Unassembled WGS sequence"/>
</dbReference>
<evidence type="ECO:0000313" key="2">
    <source>
        <dbReference type="EMBL" id="KKB65098.1"/>
    </source>
</evidence>
<dbReference type="PATRIC" id="fig|28092.6.peg.762"/>
<organism evidence="2 3">
    <name type="scientific">Robbsia andropogonis</name>
    <dbReference type="NCBI Taxonomy" id="28092"/>
    <lineage>
        <taxon>Bacteria</taxon>
        <taxon>Pseudomonadati</taxon>
        <taxon>Pseudomonadota</taxon>
        <taxon>Betaproteobacteria</taxon>
        <taxon>Burkholderiales</taxon>
        <taxon>Burkholderiaceae</taxon>
        <taxon>Robbsia</taxon>
    </lineage>
</organism>
<evidence type="ECO:0000256" key="1">
    <source>
        <dbReference type="SAM" id="Phobius"/>
    </source>
</evidence>
<proteinExistence type="predicted"/>
<evidence type="ECO:0000313" key="3">
    <source>
        <dbReference type="Proteomes" id="UP000033618"/>
    </source>
</evidence>
<sequence>MKGAVTASRRWLVASIVLNVFLLGAAGGGLYRWHAQQTRLDALQQRGLRYAADQLPAARQAAFAAALKATRRDPETRALALAARDGRLQIAGLLSAPNLDQDALRDALARTRNADIALRARIETTVATFAATLTPPERLQMVDAMQRHGPLRPVAPESGASTR</sequence>
<dbReference type="InterPro" id="IPR025961">
    <property type="entry name" value="Metal_resist"/>
</dbReference>
<dbReference type="Pfam" id="PF13801">
    <property type="entry name" value="Metal_resist"/>
    <property type="match status" value="1"/>
</dbReference>
<accession>A0A0F5K4U0</accession>
<keyword evidence="3" id="KW-1185">Reference proteome</keyword>
<feature type="transmembrane region" description="Helical" evidence="1">
    <location>
        <begin position="12"/>
        <end position="33"/>
    </location>
</feature>